<evidence type="ECO:0000313" key="5">
    <source>
        <dbReference type="Proteomes" id="UP000693970"/>
    </source>
</evidence>
<keyword evidence="5" id="KW-1185">Reference proteome</keyword>
<dbReference type="GO" id="GO:0019948">
    <property type="term" value="F:SUMO activating enzyme activity"/>
    <property type="evidence" value="ECO:0007669"/>
    <property type="project" value="TreeGrafter"/>
</dbReference>
<evidence type="ECO:0000259" key="2">
    <source>
        <dbReference type="Pfam" id="PF00899"/>
    </source>
</evidence>
<dbReference type="EMBL" id="JAGRRH010000038">
    <property type="protein sequence ID" value="KAG7339244.1"/>
    <property type="molecule type" value="Genomic_DNA"/>
</dbReference>
<dbReference type="GO" id="GO:0005737">
    <property type="term" value="C:cytoplasm"/>
    <property type="evidence" value="ECO:0007669"/>
    <property type="project" value="TreeGrafter"/>
</dbReference>
<feature type="compositionally biased region" description="Low complexity" evidence="1">
    <location>
        <begin position="14"/>
        <end position="26"/>
    </location>
</feature>
<dbReference type="Proteomes" id="UP000693970">
    <property type="component" value="Unassembled WGS sequence"/>
</dbReference>
<evidence type="ECO:0000256" key="1">
    <source>
        <dbReference type="SAM" id="MobiDB-lite"/>
    </source>
</evidence>
<feature type="domain" description="THIF-type NAD/FAD binding fold" evidence="2">
    <location>
        <begin position="38"/>
        <end position="338"/>
    </location>
</feature>
<name>A0A9K3K8R8_9STRA</name>
<dbReference type="AlphaFoldDB" id="A0A9K3K8R8"/>
<dbReference type="GO" id="GO:0016925">
    <property type="term" value="P:protein sumoylation"/>
    <property type="evidence" value="ECO:0007669"/>
    <property type="project" value="TreeGrafter"/>
</dbReference>
<organism evidence="3 5">
    <name type="scientific">Nitzschia inconspicua</name>
    <dbReference type="NCBI Taxonomy" id="303405"/>
    <lineage>
        <taxon>Eukaryota</taxon>
        <taxon>Sar</taxon>
        <taxon>Stramenopiles</taxon>
        <taxon>Ochrophyta</taxon>
        <taxon>Bacillariophyta</taxon>
        <taxon>Bacillariophyceae</taxon>
        <taxon>Bacillariophycidae</taxon>
        <taxon>Bacillariales</taxon>
        <taxon>Bacillariaceae</taxon>
        <taxon>Nitzschia</taxon>
    </lineage>
</organism>
<evidence type="ECO:0000313" key="4">
    <source>
        <dbReference type="EMBL" id="KAG7357438.1"/>
    </source>
</evidence>
<comment type="caution">
    <text evidence="3">The sequence shown here is derived from an EMBL/GenBank/DDBJ whole genome shotgun (WGS) entry which is preliminary data.</text>
</comment>
<dbReference type="Pfam" id="PF00899">
    <property type="entry name" value="ThiF"/>
    <property type="match status" value="1"/>
</dbReference>
<feature type="region of interest" description="Disordered" evidence="1">
    <location>
        <begin position="1"/>
        <end position="34"/>
    </location>
</feature>
<dbReference type="PANTHER" id="PTHR10953:SF162">
    <property type="entry name" value="SUMO-ACTIVATING ENZYME SUBUNIT 1"/>
    <property type="match status" value="1"/>
</dbReference>
<dbReference type="OrthoDB" id="10252231at2759"/>
<accession>A0A9K3K8R8</accession>
<reference evidence="3" key="1">
    <citation type="journal article" date="2021" name="Sci. Rep.">
        <title>Diploid genomic architecture of Nitzschia inconspicua, an elite biomass production diatom.</title>
        <authorList>
            <person name="Oliver A."/>
            <person name="Podell S."/>
            <person name="Pinowska A."/>
            <person name="Traller J.C."/>
            <person name="Smith S.R."/>
            <person name="McClure R."/>
            <person name="Beliaev A."/>
            <person name="Bohutskyi P."/>
            <person name="Hill E.A."/>
            <person name="Rabines A."/>
            <person name="Zheng H."/>
            <person name="Allen L.Z."/>
            <person name="Kuo A."/>
            <person name="Grigoriev I.V."/>
            <person name="Allen A.E."/>
            <person name="Hazlebeck D."/>
            <person name="Allen E.E."/>
        </authorList>
    </citation>
    <scope>NUCLEOTIDE SEQUENCE</scope>
    <source>
        <strain evidence="3">Hildebrandi</strain>
    </source>
</reference>
<proteinExistence type="predicted"/>
<gene>
    <name evidence="4" type="ORF">IV203_002126</name>
    <name evidence="3" type="ORF">IV203_002450</name>
</gene>
<dbReference type="EMBL" id="JAGRRH010000015">
    <property type="protein sequence ID" value="KAG7357438.1"/>
    <property type="molecule type" value="Genomic_DNA"/>
</dbReference>
<dbReference type="InterPro" id="IPR045886">
    <property type="entry name" value="ThiF/MoeB/HesA"/>
</dbReference>
<dbReference type="PANTHER" id="PTHR10953">
    <property type="entry name" value="UBIQUITIN-ACTIVATING ENZYME E1"/>
    <property type="match status" value="1"/>
</dbReference>
<protein>
    <submittedName>
        <fullName evidence="3">ThiF family protein</fullName>
    </submittedName>
</protein>
<dbReference type="InterPro" id="IPR000594">
    <property type="entry name" value="ThiF_NAD_FAD-bd"/>
</dbReference>
<dbReference type="GO" id="GO:0031510">
    <property type="term" value="C:SUMO activating enzyme complex"/>
    <property type="evidence" value="ECO:0007669"/>
    <property type="project" value="TreeGrafter"/>
</dbReference>
<reference evidence="3" key="2">
    <citation type="submission" date="2021-04" db="EMBL/GenBank/DDBJ databases">
        <authorList>
            <person name="Podell S."/>
        </authorList>
    </citation>
    <scope>NUCLEOTIDE SEQUENCE</scope>
    <source>
        <strain evidence="3">Hildebrandi</strain>
    </source>
</reference>
<sequence length="353" mass="38710">MVTSVTNNDDDDNVVTAPSSSPPSSVSEKKTPSESEIYDRQIRLWGAEAQKKMRQSKVLYIHVTGVSAEIIKNLVLAGIAATVCDPRPASVLQDSCRCFFTPLEDGQPTKKIKYDSAAHAAQPLIEELNPLLGSCPLITKPVAELTEDDLKEFTVVVASQIYMADAIRLSQLVTQQQGHAFYVADCFGLRGAAMIDLGKDYQYRPEIGKNLGDPTPLKDYAPLSEMVQVPLHRAVNRFHKQPPSTWIMYRCLLEYQQQSQVWLGNDPTDMAAAAKSSIQIFLKEQQVSLSDEQLEDLIMAGMAQVAPVCAVLGGVIGNEVIKIITGKGEPANNSLLLDGDTCKVWTFLVKAKE</sequence>
<evidence type="ECO:0000313" key="3">
    <source>
        <dbReference type="EMBL" id="KAG7339244.1"/>
    </source>
</evidence>